<dbReference type="RefSeq" id="WP_044395840.1">
    <property type="nucleotide sequence ID" value="NZ_JXIQ01000154.1"/>
</dbReference>
<keyword evidence="1" id="KW-1133">Transmembrane helix</keyword>
<proteinExistence type="predicted"/>
<gene>
    <name evidence="2" type="ORF">UB32_16730</name>
</gene>
<evidence type="ECO:0008006" key="4">
    <source>
        <dbReference type="Google" id="ProtNLM"/>
    </source>
</evidence>
<organism evidence="2 3">
    <name type="scientific">Mesobacillus subterraneus</name>
    <dbReference type="NCBI Taxonomy" id="285983"/>
    <lineage>
        <taxon>Bacteria</taxon>
        <taxon>Bacillati</taxon>
        <taxon>Bacillota</taxon>
        <taxon>Bacilli</taxon>
        <taxon>Bacillales</taxon>
        <taxon>Bacillaceae</taxon>
        <taxon>Mesobacillus</taxon>
    </lineage>
</organism>
<evidence type="ECO:0000313" key="2">
    <source>
        <dbReference type="EMBL" id="KIY20890.1"/>
    </source>
</evidence>
<dbReference type="InterPro" id="IPR020076">
    <property type="entry name" value="DUF2768"/>
</dbReference>
<accession>A0A0D6Z6H5</accession>
<keyword evidence="1" id="KW-0812">Transmembrane</keyword>
<evidence type="ECO:0000313" key="3">
    <source>
        <dbReference type="Proteomes" id="UP000032512"/>
    </source>
</evidence>
<feature type="transmembrane region" description="Helical" evidence="1">
    <location>
        <begin position="39"/>
        <end position="60"/>
    </location>
</feature>
<reference evidence="2 3" key="1">
    <citation type="submission" date="2015-01" db="EMBL/GenBank/DDBJ databases">
        <title>Draft genome sequences of the supercritical CO2 tolerant bacteria Bacillus subterraneus MITOT1 and Bacillus cereus MIT0214.</title>
        <authorList>
            <person name="Peet K.C."/>
            <person name="Thompson J.R."/>
        </authorList>
    </citation>
    <scope>NUCLEOTIDE SEQUENCE [LARGE SCALE GENOMIC DNA]</scope>
    <source>
        <strain evidence="2 3">MITOT1</strain>
    </source>
</reference>
<sequence>MSPGLVKMYISFIGMGSMILSLIAIYFSRYKFTGFLKIATAVLAYMLMILAGIIMILVVFSGPTNE</sequence>
<feature type="transmembrane region" description="Helical" evidence="1">
    <location>
        <begin position="6"/>
        <end position="27"/>
    </location>
</feature>
<evidence type="ECO:0000256" key="1">
    <source>
        <dbReference type="SAM" id="Phobius"/>
    </source>
</evidence>
<name>A0A0D6Z6H5_9BACI</name>
<dbReference type="AlphaFoldDB" id="A0A0D6Z6H5"/>
<dbReference type="PATRIC" id="fig|285983.3.peg.2535"/>
<dbReference type="Pfam" id="PF10966">
    <property type="entry name" value="DUF2768"/>
    <property type="match status" value="1"/>
</dbReference>
<keyword evidence="3" id="KW-1185">Reference proteome</keyword>
<protein>
    <recommendedName>
        <fullName evidence="4">DUF2768 domain-containing protein</fullName>
    </recommendedName>
</protein>
<keyword evidence="1" id="KW-0472">Membrane</keyword>
<dbReference type="OrthoDB" id="2476435at2"/>
<comment type="caution">
    <text evidence="2">The sequence shown here is derived from an EMBL/GenBank/DDBJ whole genome shotgun (WGS) entry which is preliminary data.</text>
</comment>
<dbReference type="EMBL" id="JXIQ01000154">
    <property type="protein sequence ID" value="KIY20890.1"/>
    <property type="molecule type" value="Genomic_DNA"/>
</dbReference>
<dbReference type="Proteomes" id="UP000032512">
    <property type="component" value="Unassembled WGS sequence"/>
</dbReference>